<dbReference type="AlphaFoldDB" id="A0A453P5I8"/>
<dbReference type="Gramene" id="AET6Gv20615500.24">
    <property type="protein sequence ID" value="AET6Gv20615500.24"/>
    <property type="gene ID" value="AET6Gv20615500"/>
</dbReference>
<sequence length="35" mass="4032">GNFLFGWQVSVFLVFFSDGSFRVKTSGRCYFVPHV</sequence>
<reference evidence="2" key="1">
    <citation type="journal article" date="2014" name="Science">
        <title>Ancient hybridizations among the ancestral genomes of bread wheat.</title>
        <authorList>
            <consortium name="International Wheat Genome Sequencing Consortium,"/>
            <person name="Marcussen T."/>
            <person name="Sandve S.R."/>
            <person name="Heier L."/>
            <person name="Spannagl M."/>
            <person name="Pfeifer M."/>
            <person name="Jakobsen K.S."/>
            <person name="Wulff B.B."/>
            <person name="Steuernagel B."/>
            <person name="Mayer K.F."/>
            <person name="Olsen O.A."/>
        </authorList>
    </citation>
    <scope>NUCLEOTIDE SEQUENCE [LARGE SCALE GENOMIC DNA]</scope>
    <source>
        <strain evidence="2">cv. AL8/78</strain>
    </source>
</reference>
<keyword evidence="2" id="KW-1185">Reference proteome</keyword>
<name>A0A453P5I8_AEGTS</name>
<reference evidence="1" key="5">
    <citation type="journal article" date="2021" name="G3 (Bethesda)">
        <title>Aegilops tauschii genome assembly Aet v5.0 features greater sequence contiguity and improved annotation.</title>
        <authorList>
            <person name="Wang L."/>
            <person name="Zhu T."/>
            <person name="Rodriguez J.C."/>
            <person name="Deal K.R."/>
            <person name="Dubcovsky J."/>
            <person name="McGuire P.E."/>
            <person name="Lux T."/>
            <person name="Spannagl M."/>
            <person name="Mayer K.F.X."/>
            <person name="Baldrich P."/>
            <person name="Meyers B.C."/>
            <person name="Huo N."/>
            <person name="Gu Y.Q."/>
            <person name="Zhou H."/>
            <person name="Devos K.M."/>
            <person name="Bennetzen J.L."/>
            <person name="Unver T."/>
            <person name="Budak H."/>
            <person name="Gulick P.J."/>
            <person name="Galiba G."/>
            <person name="Kalapos B."/>
            <person name="Nelson D.R."/>
            <person name="Li P."/>
            <person name="You F.M."/>
            <person name="Luo M.C."/>
            <person name="Dvorak J."/>
        </authorList>
    </citation>
    <scope>NUCLEOTIDE SEQUENCE [LARGE SCALE GENOMIC DNA]</scope>
    <source>
        <strain evidence="1">cv. AL8/78</strain>
    </source>
</reference>
<reference evidence="2" key="2">
    <citation type="journal article" date="2017" name="Nat. Plants">
        <title>The Aegilops tauschii genome reveals multiple impacts of transposons.</title>
        <authorList>
            <person name="Zhao G."/>
            <person name="Zou C."/>
            <person name="Li K."/>
            <person name="Wang K."/>
            <person name="Li T."/>
            <person name="Gao L."/>
            <person name="Zhang X."/>
            <person name="Wang H."/>
            <person name="Yang Z."/>
            <person name="Liu X."/>
            <person name="Jiang W."/>
            <person name="Mao L."/>
            <person name="Kong X."/>
            <person name="Jiao Y."/>
            <person name="Jia J."/>
        </authorList>
    </citation>
    <scope>NUCLEOTIDE SEQUENCE [LARGE SCALE GENOMIC DNA]</scope>
    <source>
        <strain evidence="2">cv. AL8/78</strain>
    </source>
</reference>
<proteinExistence type="predicted"/>
<evidence type="ECO:0000313" key="1">
    <source>
        <dbReference type="EnsemblPlants" id="AET6Gv20615500.24"/>
    </source>
</evidence>
<reference evidence="1" key="4">
    <citation type="submission" date="2019-03" db="UniProtKB">
        <authorList>
            <consortium name="EnsemblPlants"/>
        </authorList>
    </citation>
    <scope>IDENTIFICATION</scope>
</reference>
<protein>
    <submittedName>
        <fullName evidence="1">Uncharacterized protein</fullName>
    </submittedName>
</protein>
<accession>A0A453P5I8</accession>
<reference evidence="1" key="3">
    <citation type="journal article" date="2017" name="Nature">
        <title>Genome sequence of the progenitor of the wheat D genome Aegilops tauschii.</title>
        <authorList>
            <person name="Luo M.C."/>
            <person name="Gu Y.Q."/>
            <person name="Puiu D."/>
            <person name="Wang H."/>
            <person name="Twardziok S.O."/>
            <person name="Deal K.R."/>
            <person name="Huo N."/>
            <person name="Zhu T."/>
            <person name="Wang L."/>
            <person name="Wang Y."/>
            <person name="McGuire P.E."/>
            <person name="Liu S."/>
            <person name="Long H."/>
            <person name="Ramasamy R.K."/>
            <person name="Rodriguez J.C."/>
            <person name="Van S.L."/>
            <person name="Yuan L."/>
            <person name="Wang Z."/>
            <person name="Xia Z."/>
            <person name="Xiao L."/>
            <person name="Anderson O.D."/>
            <person name="Ouyang S."/>
            <person name="Liang Y."/>
            <person name="Zimin A.V."/>
            <person name="Pertea G."/>
            <person name="Qi P."/>
            <person name="Bennetzen J.L."/>
            <person name="Dai X."/>
            <person name="Dawson M.W."/>
            <person name="Muller H.G."/>
            <person name="Kugler K."/>
            <person name="Rivarola-Duarte L."/>
            <person name="Spannagl M."/>
            <person name="Mayer K.F.X."/>
            <person name="Lu F.H."/>
            <person name="Bevan M.W."/>
            <person name="Leroy P."/>
            <person name="Li P."/>
            <person name="You F.M."/>
            <person name="Sun Q."/>
            <person name="Liu Z."/>
            <person name="Lyons E."/>
            <person name="Wicker T."/>
            <person name="Salzberg S.L."/>
            <person name="Devos K.M."/>
            <person name="Dvorak J."/>
        </authorList>
    </citation>
    <scope>NUCLEOTIDE SEQUENCE [LARGE SCALE GENOMIC DNA]</scope>
    <source>
        <strain evidence="1">cv. AL8/78</strain>
    </source>
</reference>
<dbReference type="EnsemblPlants" id="AET6Gv20615500.24">
    <property type="protein sequence ID" value="AET6Gv20615500.24"/>
    <property type="gene ID" value="AET6Gv20615500"/>
</dbReference>
<organism evidence="1 2">
    <name type="scientific">Aegilops tauschii subsp. strangulata</name>
    <name type="common">Goatgrass</name>
    <dbReference type="NCBI Taxonomy" id="200361"/>
    <lineage>
        <taxon>Eukaryota</taxon>
        <taxon>Viridiplantae</taxon>
        <taxon>Streptophyta</taxon>
        <taxon>Embryophyta</taxon>
        <taxon>Tracheophyta</taxon>
        <taxon>Spermatophyta</taxon>
        <taxon>Magnoliopsida</taxon>
        <taxon>Liliopsida</taxon>
        <taxon>Poales</taxon>
        <taxon>Poaceae</taxon>
        <taxon>BOP clade</taxon>
        <taxon>Pooideae</taxon>
        <taxon>Triticodae</taxon>
        <taxon>Triticeae</taxon>
        <taxon>Triticinae</taxon>
        <taxon>Aegilops</taxon>
    </lineage>
</organism>
<evidence type="ECO:0000313" key="2">
    <source>
        <dbReference type="Proteomes" id="UP000015105"/>
    </source>
</evidence>
<dbReference type="Proteomes" id="UP000015105">
    <property type="component" value="Chromosome 6D"/>
</dbReference>